<protein>
    <submittedName>
        <fullName evidence="2">Uncharacterized protein</fullName>
    </submittedName>
</protein>
<dbReference type="AlphaFoldDB" id="X1KQS4"/>
<feature type="coiled-coil region" evidence="1">
    <location>
        <begin position="2"/>
        <end position="29"/>
    </location>
</feature>
<name>X1KQS4_9ZZZZ</name>
<proteinExistence type="predicted"/>
<dbReference type="EMBL" id="BARV01001418">
    <property type="protein sequence ID" value="GAH95965.1"/>
    <property type="molecule type" value="Genomic_DNA"/>
</dbReference>
<evidence type="ECO:0000256" key="1">
    <source>
        <dbReference type="SAM" id="Coils"/>
    </source>
</evidence>
<sequence length="168" mass="18849">MLESLRKQIKELESDIAGLEERISAKASEKATALARMQARIFLEKIFEPYMDGLCDTWGVSPEEGLRILIKEEATLGKIAKDNPAALKELLNQREIKIVVDIASPLKDVTNEWVNEKMDILFAVTVELRPELARIIAETPGGREWFSDSLTSLRDILFGIPKLDPVTA</sequence>
<comment type="caution">
    <text evidence="2">The sequence shown here is derived from an EMBL/GenBank/DDBJ whole genome shotgun (WGS) entry which is preliminary data.</text>
</comment>
<accession>X1KQS4</accession>
<gene>
    <name evidence="2" type="ORF">S06H3_04131</name>
</gene>
<organism evidence="2">
    <name type="scientific">marine sediment metagenome</name>
    <dbReference type="NCBI Taxonomy" id="412755"/>
    <lineage>
        <taxon>unclassified sequences</taxon>
        <taxon>metagenomes</taxon>
        <taxon>ecological metagenomes</taxon>
    </lineage>
</organism>
<reference evidence="2" key="1">
    <citation type="journal article" date="2014" name="Front. Microbiol.">
        <title>High frequency of phylogenetically diverse reductive dehalogenase-homologous genes in deep subseafloor sedimentary metagenomes.</title>
        <authorList>
            <person name="Kawai M."/>
            <person name="Futagami T."/>
            <person name="Toyoda A."/>
            <person name="Takaki Y."/>
            <person name="Nishi S."/>
            <person name="Hori S."/>
            <person name="Arai W."/>
            <person name="Tsubouchi T."/>
            <person name="Morono Y."/>
            <person name="Uchiyama I."/>
            <person name="Ito T."/>
            <person name="Fujiyama A."/>
            <person name="Inagaki F."/>
            <person name="Takami H."/>
        </authorList>
    </citation>
    <scope>NUCLEOTIDE SEQUENCE</scope>
    <source>
        <strain evidence="2">Expedition CK06-06</strain>
    </source>
</reference>
<evidence type="ECO:0000313" key="2">
    <source>
        <dbReference type="EMBL" id="GAH95965.1"/>
    </source>
</evidence>
<keyword evidence="1" id="KW-0175">Coiled coil</keyword>